<sequence length="65" mass="6546">MARIDGPERERGDVSIDDGMRVVDGVVLPPGSGSPNGASQVPAAQGLTDPQHRAEPSAGDARPGA</sequence>
<protein>
    <submittedName>
        <fullName evidence="2">Uncharacterized protein</fullName>
    </submittedName>
</protein>
<feature type="region of interest" description="Disordered" evidence="1">
    <location>
        <begin position="1"/>
        <end position="65"/>
    </location>
</feature>
<reference evidence="2" key="1">
    <citation type="submission" date="2020-02" db="EMBL/GenBank/DDBJ databases">
        <authorList>
            <person name="Meier V. D."/>
        </authorList>
    </citation>
    <scope>NUCLEOTIDE SEQUENCE</scope>
    <source>
        <strain evidence="2">AVDCRST_MAG79</strain>
    </source>
</reference>
<proteinExistence type="predicted"/>
<organism evidence="2">
    <name type="scientific">uncultured Thermoleophilia bacterium</name>
    <dbReference type="NCBI Taxonomy" id="1497501"/>
    <lineage>
        <taxon>Bacteria</taxon>
        <taxon>Bacillati</taxon>
        <taxon>Actinomycetota</taxon>
        <taxon>Thermoleophilia</taxon>
        <taxon>environmental samples</taxon>
    </lineage>
</organism>
<evidence type="ECO:0000256" key="1">
    <source>
        <dbReference type="SAM" id="MobiDB-lite"/>
    </source>
</evidence>
<feature type="compositionally biased region" description="Basic and acidic residues" evidence="1">
    <location>
        <begin position="1"/>
        <end position="21"/>
    </location>
</feature>
<accession>A0A6J4TIP9</accession>
<dbReference type="EMBL" id="CADCWC010000073">
    <property type="protein sequence ID" value="CAA9524242.1"/>
    <property type="molecule type" value="Genomic_DNA"/>
</dbReference>
<evidence type="ECO:0000313" key="2">
    <source>
        <dbReference type="EMBL" id="CAA9524242.1"/>
    </source>
</evidence>
<dbReference type="AlphaFoldDB" id="A0A6J4TIP9"/>
<gene>
    <name evidence="2" type="ORF">AVDCRST_MAG79-391</name>
</gene>
<name>A0A6J4TIP9_9ACTN</name>